<feature type="compositionally biased region" description="Polar residues" evidence="1">
    <location>
        <begin position="526"/>
        <end position="535"/>
    </location>
</feature>
<feature type="compositionally biased region" description="Polar residues" evidence="1">
    <location>
        <begin position="359"/>
        <end position="377"/>
    </location>
</feature>
<feature type="compositionally biased region" description="Low complexity" evidence="1">
    <location>
        <begin position="689"/>
        <end position="701"/>
    </location>
</feature>
<protein>
    <submittedName>
        <fullName evidence="2">Uncharacterized protein</fullName>
    </submittedName>
</protein>
<accession>A0A1X2J2I1</accession>
<feature type="region of interest" description="Disordered" evidence="1">
    <location>
        <begin position="567"/>
        <end position="730"/>
    </location>
</feature>
<feature type="compositionally biased region" description="Polar residues" evidence="1">
    <location>
        <begin position="487"/>
        <end position="503"/>
    </location>
</feature>
<proteinExistence type="predicted"/>
<feature type="region of interest" description="Disordered" evidence="1">
    <location>
        <begin position="408"/>
        <end position="436"/>
    </location>
</feature>
<feature type="region of interest" description="Disordered" evidence="1">
    <location>
        <begin position="118"/>
        <end position="203"/>
    </location>
</feature>
<evidence type="ECO:0000256" key="1">
    <source>
        <dbReference type="SAM" id="MobiDB-lite"/>
    </source>
</evidence>
<feature type="region of interest" description="Disordered" evidence="1">
    <location>
        <begin position="312"/>
        <end position="387"/>
    </location>
</feature>
<feature type="compositionally biased region" description="Basic and acidic residues" evidence="1">
    <location>
        <begin position="192"/>
        <end position="201"/>
    </location>
</feature>
<feature type="compositionally biased region" description="Polar residues" evidence="1">
    <location>
        <begin position="665"/>
        <end position="679"/>
    </location>
</feature>
<evidence type="ECO:0000313" key="3">
    <source>
        <dbReference type="Proteomes" id="UP000193560"/>
    </source>
</evidence>
<feature type="compositionally biased region" description="Low complexity" evidence="1">
    <location>
        <begin position="160"/>
        <end position="186"/>
    </location>
</feature>
<feature type="region of interest" description="Disordered" evidence="1">
    <location>
        <begin position="470"/>
        <end position="535"/>
    </location>
</feature>
<feature type="compositionally biased region" description="Low complexity" evidence="1">
    <location>
        <begin position="317"/>
        <end position="327"/>
    </location>
</feature>
<feature type="compositionally biased region" description="Polar residues" evidence="1">
    <location>
        <begin position="129"/>
        <end position="148"/>
    </location>
</feature>
<dbReference type="EMBL" id="MCGE01000001">
    <property type="protein sequence ID" value="ORZ26008.1"/>
    <property type="molecule type" value="Genomic_DNA"/>
</dbReference>
<keyword evidence="3" id="KW-1185">Reference proteome</keyword>
<feature type="compositionally biased region" description="Low complexity" evidence="1">
    <location>
        <begin position="628"/>
        <end position="643"/>
    </location>
</feature>
<dbReference type="AlphaFoldDB" id="A0A1X2J2I1"/>
<feature type="compositionally biased region" description="Low complexity" evidence="1">
    <location>
        <begin position="420"/>
        <end position="435"/>
    </location>
</feature>
<dbReference type="OrthoDB" id="2289035at2759"/>
<comment type="caution">
    <text evidence="2">The sequence shown here is derived from an EMBL/GenBank/DDBJ whole genome shotgun (WGS) entry which is preliminary data.</text>
</comment>
<gene>
    <name evidence="2" type="ORF">BCR42DRAFT_401410</name>
</gene>
<dbReference type="Proteomes" id="UP000193560">
    <property type="component" value="Unassembled WGS sequence"/>
</dbReference>
<feature type="compositionally biased region" description="Polar residues" evidence="1">
    <location>
        <begin position="719"/>
        <end position="730"/>
    </location>
</feature>
<sequence length="730" mass="80886">MPPQRVGSLLHQLNYQDAASILHQLVDEQNSPVQLAAISNYKLAQLTFAPPDIHSLRKTAVIKNTAQYIYDITPKEWLNEMTRWEFFTLESLDDVDMTQEGLETILSEYVQIMDSFKAGNSNETKDDPTNSVEQDSVNDKVQTLPSSHHQTEETIPPERSSSVGSTTSTTTTNSYVTTASSVSSAALPTPPARHEMTEQRRKSFRLNQQRISWTSDTGLTSFAASQHLAGELMSLFDMEFKVDISLDPYSAPAPQLPELSYFTEKQQHRSSVDSFMCLIPAFESFQIDSQDGLSFVSKANKRTSILAGGGTANRRISSSLAPTRSSSLKYKNGTQQSSSRGNSNSNSNSNGNNDATKLVETSSKNRSPQQYPISSSETQDRRPLTKKKSIRKLVSLFGKKRLNSETALPLDHQSPLPVKSSAASMSTPSLSHSTLANSTSPYNAITPSSLVSTSTSPSSIKTPLPMHHVITSPEATNPVSTHKDITPPTSATVSPSDTYTSLITSPTHQQPAPPTTTTRAQRRRSNSVPGISTTFINQINEEQKQREYRQSHHTQSLPFEEINHTNTTQQFSQPNIYPPSPVTPITGGNDEETGKHPLPQSISSYELSSYGRLERNQSLSRSSAALGQRQQYQLQQQQQQYQHHQYHHQHQDMRQYHSTHDLSRIYTNEHTNNNNSGGSDESKESMTLTSPTSPKKPSSSSFLQRMTTFARRKKPANALKQSSSHSLVPA</sequence>
<reference evidence="2 3" key="1">
    <citation type="submission" date="2016-07" db="EMBL/GenBank/DDBJ databases">
        <title>Pervasive Adenine N6-methylation of Active Genes in Fungi.</title>
        <authorList>
            <consortium name="DOE Joint Genome Institute"/>
            <person name="Mondo S.J."/>
            <person name="Dannebaum R.O."/>
            <person name="Kuo R.C."/>
            <person name="Labutti K."/>
            <person name="Haridas S."/>
            <person name="Kuo A."/>
            <person name="Salamov A."/>
            <person name="Ahrendt S.R."/>
            <person name="Lipzen A."/>
            <person name="Sullivan W."/>
            <person name="Andreopoulos W.B."/>
            <person name="Clum A."/>
            <person name="Lindquist E."/>
            <person name="Daum C."/>
            <person name="Ramamoorthy G.K."/>
            <person name="Gryganskyi A."/>
            <person name="Culley D."/>
            <person name="Magnuson J.K."/>
            <person name="James T.Y."/>
            <person name="O'Malley M.A."/>
            <person name="Stajich J.E."/>
            <person name="Spatafora J.W."/>
            <person name="Visel A."/>
            <person name="Grigoriev I.V."/>
        </authorList>
    </citation>
    <scope>NUCLEOTIDE SEQUENCE [LARGE SCALE GENOMIC DNA]</scope>
    <source>
        <strain evidence="2 3">NRRL 1336</strain>
    </source>
</reference>
<feature type="compositionally biased region" description="Basic and acidic residues" evidence="1">
    <location>
        <begin position="649"/>
        <end position="663"/>
    </location>
</feature>
<feature type="compositionally biased region" description="Low complexity" evidence="1">
    <location>
        <begin position="504"/>
        <end position="519"/>
    </location>
</feature>
<feature type="compositionally biased region" description="Polar residues" evidence="1">
    <location>
        <begin position="616"/>
        <end position="625"/>
    </location>
</feature>
<evidence type="ECO:0000313" key="2">
    <source>
        <dbReference type="EMBL" id="ORZ26008.1"/>
    </source>
</evidence>
<organism evidence="2 3">
    <name type="scientific">Absidia repens</name>
    <dbReference type="NCBI Taxonomy" id="90262"/>
    <lineage>
        <taxon>Eukaryota</taxon>
        <taxon>Fungi</taxon>
        <taxon>Fungi incertae sedis</taxon>
        <taxon>Mucoromycota</taxon>
        <taxon>Mucoromycotina</taxon>
        <taxon>Mucoromycetes</taxon>
        <taxon>Mucorales</taxon>
        <taxon>Cunninghamellaceae</taxon>
        <taxon>Absidia</taxon>
    </lineage>
</organism>
<feature type="compositionally biased region" description="Low complexity" evidence="1">
    <location>
        <begin position="337"/>
        <end position="353"/>
    </location>
</feature>
<name>A0A1X2J2I1_9FUNG</name>